<proteinExistence type="predicted"/>
<dbReference type="EMBL" id="CAJVPT010002759">
    <property type="protein sequence ID" value="CAG8486961.1"/>
    <property type="molecule type" value="Genomic_DNA"/>
</dbReference>
<dbReference type="Proteomes" id="UP000789525">
    <property type="component" value="Unassembled WGS sequence"/>
</dbReference>
<protein>
    <submittedName>
        <fullName evidence="1">3281_t:CDS:1</fullName>
    </submittedName>
</protein>
<sequence length="536" mass="59365">MSANVSQPNYAFPSADIPGIPLDNSNISYPNPEYAKLLAYSLYFYEAQRSGKLPPDNRVSWRHDSALQDGQDVGLDLTGGYYDAGDYLKFTLPLSWVITSVSWGVLDWGQGYQLSNQSQYVHDMIKWGTDWLIKAHSNQSTLYVMIGLGDVDNNYWGPDTNIPLPRPSFNVNSSAHGTDVAGETAAAFAASSLVFRNYYNESSYADTLLSHAIRVYEFTESTPFVLYQNSVPQVKDLYSSSNYTDELVWGALWLHRAINNGTDYLTKAINYFNANSLAGKNGVVNWDDKTGAVYILLAQLVQQSGQDATIWKAEAERYLDGIVTQSTGCFLTKGGLLWYGGDSAPASLNPALNAAYLLLNYAPYATSSDKAQRYRDFAMSQIDYSLGKNPMRTPYVIGVHPNSPQNPHHAGASGGTDVSNLNYPPITKYILYGALVGGPNSKDQFDDDRTDYSETEVALDYNAPFQNLMAYQVINSHSYPYYVSVPPGRPSIAKGLSTAVIVIIVIIAALLVVVSTLLIWKRKEISSWWKNLRNKQ</sequence>
<organism evidence="1 2">
    <name type="scientific">Acaulospora colombiana</name>
    <dbReference type="NCBI Taxonomy" id="27376"/>
    <lineage>
        <taxon>Eukaryota</taxon>
        <taxon>Fungi</taxon>
        <taxon>Fungi incertae sedis</taxon>
        <taxon>Mucoromycota</taxon>
        <taxon>Glomeromycotina</taxon>
        <taxon>Glomeromycetes</taxon>
        <taxon>Diversisporales</taxon>
        <taxon>Acaulosporaceae</taxon>
        <taxon>Acaulospora</taxon>
    </lineage>
</organism>
<evidence type="ECO:0000313" key="2">
    <source>
        <dbReference type="Proteomes" id="UP000789525"/>
    </source>
</evidence>
<gene>
    <name evidence="1" type="ORF">ACOLOM_LOCUS2224</name>
</gene>
<keyword evidence="2" id="KW-1185">Reference proteome</keyword>
<name>A0ACA9KQ55_9GLOM</name>
<accession>A0ACA9KQ55</accession>
<reference evidence="1" key="1">
    <citation type="submission" date="2021-06" db="EMBL/GenBank/DDBJ databases">
        <authorList>
            <person name="Kallberg Y."/>
            <person name="Tangrot J."/>
            <person name="Rosling A."/>
        </authorList>
    </citation>
    <scope>NUCLEOTIDE SEQUENCE</scope>
    <source>
        <strain evidence="1">CL356</strain>
    </source>
</reference>
<evidence type="ECO:0000313" key="1">
    <source>
        <dbReference type="EMBL" id="CAG8486961.1"/>
    </source>
</evidence>
<comment type="caution">
    <text evidence="1">The sequence shown here is derived from an EMBL/GenBank/DDBJ whole genome shotgun (WGS) entry which is preliminary data.</text>
</comment>